<dbReference type="InterPro" id="IPR036097">
    <property type="entry name" value="HisK_dim/P_sf"/>
</dbReference>
<organism evidence="11 12">
    <name type="scientific">Rheinheimera baltica</name>
    <dbReference type="NCBI Taxonomy" id="67576"/>
    <lineage>
        <taxon>Bacteria</taxon>
        <taxon>Pseudomonadati</taxon>
        <taxon>Pseudomonadota</taxon>
        <taxon>Gammaproteobacteria</taxon>
        <taxon>Chromatiales</taxon>
        <taxon>Chromatiaceae</taxon>
        <taxon>Rheinheimera</taxon>
    </lineage>
</organism>
<dbReference type="EC" id="2.7.13.3" evidence="3"/>
<evidence type="ECO:0000313" key="11">
    <source>
        <dbReference type="EMBL" id="MDP5136509.1"/>
    </source>
</evidence>
<dbReference type="Gene3D" id="3.30.565.10">
    <property type="entry name" value="Histidine kinase-like ATPase, C-terminal domain"/>
    <property type="match status" value="1"/>
</dbReference>
<evidence type="ECO:0000256" key="3">
    <source>
        <dbReference type="ARBA" id="ARBA00012438"/>
    </source>
</evidence>
<dbReference type="PRINTS" id="PR00344">
    <property type="entry name" value="BCTRLSENSOR"/>
</dbReference>
<dbReference type="SUPFAM" id="SSF55874">
    <property type="entry name" value="ATPase domain of HSP90 chaperone/DNA topoisomerase II/histidine kinase"/>
    <property type="match status" value="1"/>
</dbReference>
<feature type="transmembrane region" description="Helical" evidence="8">
    <location>
        <begin position="154"/>
        <end position="177"/>
    </location>
</feature>
<dbReference type="RefSeq" id="WP_305975870.1">
    <property type="nucleotide sequence ID" value="NZ_JAPJDZ010000025.1"/>
</dbReference>
<dbReference type="InterPro" id="IPR033414">
    <property type="entry name" value="Sensor_dom"/>
</dbReference>
<comment type="subcellular location">
    <subcellularLocation>
        <location evidence="2">Membrane</location>
    </subcellularLocation>
</comment>
<dbReference type="Gene3D" id="1.10.287.130">
    <property type="match status" value="1"/>
</dbReference>
<feature type="domain" description="HAMP" evidence="10">
    <location>
        <begin position="175"/>
        <end position="230"/>
    </location>
</feature>
<keyword evidence="11" id="KW-0067">ATP-binding</keyword>
<dbReference type="PROSITE" id="PS50109">
    <property type="entry name" value="HIS_KIN"/>
    <property type="match status" value="1"/>
</dbReference>
<comment type="caution">
    <text evidence="11">The sequence shown here is derived from an EMBL/GenBank/DDBJ whole genome shotgun (WGS) entry which is preliminary data.</text>
</comment>
<dbReference type="GO" id="GO:0005524">
    <property type="term" value="F:ATP binding"/>
    <property type="evidence" value="ECO:0007669"/>
    <property type="project" value="UniProtKB-KW"/>
</dbReference>
<reference evidence="11 12" key="1">
    <citation type="submission" date="2022-11" db="EMBL/GenBank/DDBJ databases">
        <title>Viruses from the air-sea interface of a natural surface slick.</title>
        <authorList>
            <person name="Rahlff J."/>
            <person name="Holmfeldt K."/>
        </authorList>
    </citation>
    <scope>NUCLEOTIDE SEQUENCE [LARGE SCALE GENOMIC DNA]</scope>
    <source>
        <strain evidence="11 12">SMS4</strain>
    </source>
</reference>
<keyword evidence="7" id="KW-0175">Coiled coil</keyword>
<dbReference type="InterPro" id="IPR003660">
    <property type="entry name" value="HAMP_dom"/>
</dbReference>
<dbReference type="SMART" id="SM00388">
    <property type="entry name" value="HisKA"/>
    <property type="match status" value="1"/>
</dbReference>
<dbReference type="InterPro" id="IPR003594">
    <property type="entry name" value="HATPase_dom"/>
</dbReference>
<evidence type="ECO:0000256" key="4">
    <source>
        <dbReference type="ARBA" id="ARBA00022553"/>
    </source>
</evidence>
<dbReference type="PROSITE" id="PS50885">
    <property type="entry name" value="HAMP"/>
    <property type="match status" value="1"/>
</dbReference>
<gene>
    <name evidence="11" type="ORF">ORJ04_11180</name>
</gene>
<dbReference type="CDD" id="cd00082">
    <property type="entry name" value="HisKA"/>
    <property type="match status" value="1"/>
</dbReference>
<evidence type="ECO:0000313" key="12">
    <source>
        <dbReference type="Proteomes" id="UP001231109"/>
    </source>
</evidence>
<evidence type="ECO:0000256" key="8">
    <source>
        <dbReference type="SAM" id="Phobius"/>
    </source>
</evidence>
<sequence length="498" mass="56513">MLFHSSSQSPHRNLATRVVVIIMVSALLWSILLTAALSYSLYRYELTEAERQFTNIEHSYIPSLEAGLWEADTARINTLLDGIAQLEDVGSVRLTDELNQQFSRQHSTFDKFFASKKYMLQYRIDNEQYSVGQLHIGLIADDIEQRLWRQSRNIALVTVSALLFCAILMLLIFRFAVSRHLHAMAEFASKLDLNRLAQPLKLKRQTRHDELDQVVDAINRLQQRIKHELARRNEVEQQLNNNAMQLEQQVALRTTDLQLKNNTLKQQSSELASQNEELDAYAHTVAHDLKHPLTSVLGMSRLLNATYLELSSEQKHAALTSIDKSANKMNDIINALLLLASTREKTQIPLQPLDMMEIISNSKERLAGVIQQYNVSISSSNDWPKVVGYSMWIEEVWINYLSNAIKYGGRPPHIIISSQTLDNGKVMFLVEDNGQPLNTEQQAALFSPFQRFSPKSADGHGLGLSIVKRIIERLGGNVGYRVSDNGGSIFWFSLPNAD</sequence>
<evidence type="ECO:0000256" key="6">
    <source>
        <dbReference type="ARBA" id="ARBA00022777"/>
    </source>
</evidence>
<proteinExistence type="predicted"/>
<dbReference type="InterPro" id="IPR003661">
    <property type="entry name" value="HisK_dim/P_dom"/>
</dbReference>
<dbReference type="PANTHER" id="PTHR42878">
    <property type="entry name" value="TWO-COMPONENT HISTIDINE KINASE"/>
    <property type="match status" value="1"/>
</dbReference>
<dbReference type="InterPro" id="IPR004358">
    <property type="entry name" value="Sig_transdc_His_kin-like_C"/>
</dbReference>
<feature type="domain" description="Histidine kinase" evidence="9">
    <location>
        <begin position="284"/>
        <end position="498"/>
    </location>
</feature>
<evidence type="ECO:0000256" key="5">
    <source>
        <dbReference type="ARBA" id="ARBA00022679"/>
    </source>
</evidence>
<name>A0ABT9HZF8_9GAMM</name>
<keyword evidence="5" id="KW-0808">Transferase</keyword>
<comment type="catalytic activity">
    <reaction evidence="1">
        <text>ATP + protein L-histidine = ADP + protein N-phospho-L-histidine.</text>
        <dbReference type="EC" id="2.7.13.3"/>
    </reaction>
</comment>
<accession>A0ABT9HZF8</accession>
<protein>
    <recommendedName>
        <fullName evidence="3">histidine kinase</fullName>
        <ecNumber evidence="3">2.7.13.3</ecNumber>
    </recommendedName>
</protein>
<dbReference type="PANTHER" id="PTHR42878:SF15">
    <property type="entry name" value="BACTERIOPHYTOCHROME"/>
    <property type="match status" value="1"/>
</dbReference>
<keyword evidence="8" id="KW-1133">Transmembrane helix</keyword>
<evidence type="ECO:0000256" key="1">
    <source>
        <dbReference type="ARBA" id="ARBA00000085"/>
    </source>
</evidence>
<keyword evidence="11" id="KW-0547">Nucleotide-binding</keyword>
<dbReference type="Gene3D" id="6.10.340.10">
    <property type="match status" value="1"/>
</dbReference>
<keyword evidence="6" id="KW-0418">Kinase</keyword>
<keyword evidence="8" id="KW-0472">Membrane</keyword>
<dbReference type="Pfam" id="PF17149">
    <property type="entry name" value="CHASE5"/>
    <property type="match status" value="1"/>
</dbReference>
<dbReference type="EMBL" id="JAPJDZ010000025">
    <property type="protein sequence ID" value="MDP5136509.1"/>
    <property type="molecule type" value="Genomic_DNA"/>
</dbReference>
<dbReference type="Pfam" id="PF00512">
    <property type="entry name" value="HisKA"/>
    <property type="match status" value="1"/>
</dbReference>
<evidence type="ECO:0000256" key="2">
    <source>
        <dbReference type="ARBA" id="ARBA00004370"/>
    </source>
</evidence>
<evidence type="ECO:0000259" key="9">
    <source>
        <dbReference type="PROSITE" id="PS50109"/>
    </source>
</evidence>
<dbReference type="InterPro" id="IPR050351">
    <property type="entry name" value="BphY/WalK/GraS-like"/>
</dbReference>
<dbReference type="SUPFAM" id="SSF47384">
    <property type="entry name" value="Homodimeric domain of signal transducing histidine kinase"/>
    <property type="match status" value="1"/>
</dbReference>
<keyword evidence="12" id="KW-1185">Reference proteome</keyword>
<feature type="transmembrane region" description="Helical" evidence="8">
    <location>
        <begin position="20"/>
        <end position="42"/>
    </location>
</feature>
<dbReference type="SMART" id="SM00387">
    <property type="entry name" value="HATPase_c"/>
    <property type="match status" value="1"/>
</dbReference>
<dbReference type="Proteomes" id="UP001231109">
    <property type="component" value="Unassembled WGS sequence"/>
</dbReference>
<dbReference type="Pfam" id="PF02518">
    <property type="entry name" value="HATPase_c"/>
    <property type="match status" value="1"/>
</dbReference>
<evidence type="ECO:0000256" key="7">
    <source>
        <dbReference type="SAM" id="Coils"/>
    </source>
</evidence>
<keyword evidence="8" id="KW-0812">Transmembrane</keyword>
<keyword evidence="4" id="KW-0597">Phosphoprotein</keyword>
<feature type="coiled-coil region" evidence="7">
    <location>
        <begin position="211"/>
        <end position="284"/>
    </location>
</feature>
<evidence type="ECO:0000259" key="10">
    <source>
        <dbReference type="PROSITE" id="PS50885"/>
    </source>
</evidence>
<dbReference type="InterPro" id="IPR036890">
    <property type="entry name" value="HATPase_C_sf"/>
</dbReference>
<dbReference type="InterPro" id="IPR005467">
    <property type="entry name" value="His_kinase_dom"/>
</dbReference>